<dbReference type="Gene3D" id="1.25.40.10">
    <property type="entry name" value="Tetratricopeptide repeat domain"/>
    <property type="match status" value="2"/>
</dbReference>
<protein>
    <recommendedName>
        <fullName evidence="3">Novel STAND NTPase 1 domain-containing protein</fullName>
    </recommendedName>
</protein>
<dbReference type="SUPFAM" id="SSF52540">
    <property type="entry name" value="P-loop containing nucleoside triphosphate hydrolases"/>
    <property type="match status" value="1"/>
</dbReference>
<dbReference type="Pfam" id="PF20703">
    <property type="entry name" value="nSTAND1"/>
    <property type="match status" value="1"/>
</dbReference>
<dbReference type="PANTHER" id="PTHR47691">
    <property type="entry name" value="REGULATOR-RELATED"/>
    <property type="match status" value="1"/>
</dbReference>
<feature type="coiled-coil region" evidence="1">
    <location>
        <begin position="1050"/>
        <end position="1077"/>
    </location>
</feature>
<dbReference type="OrthoDB" id="1534087at2759"/>
<comment type="caution">
    <text evidence="4">The sequence shown here is derived from an EMBL/GenBank/DDBJ whole genome shotgun (WGS) entry which is preliminary data.</text>
</comment>
<evidence type="ECO:0000256" key="1">
    <source>
        <dbReference type="SAM" id="Coils"/>
    </source>
</evidence>
<dbReference type="CDD" id="cd21037">
    <property type="entry name" value="MLKL_NTD"/>
    <property type="match status" value="1"/>
</dbReference>
<dbReference type="SUPFAM" id="SSF48452">
    <property type="entry name" value="TPR-like"/>
    <property type="match status" value="2"/>
</dbReference>
<name>A0A8H7CK71_9AGAR</name>
<organism evidence="4 5">
    <name type="scientific">Mycena venus</name>
    <dbReference type="NCBI Taxonomy" id="2733690"/>
    <lineage>
        <taxon>Eukaryota</taxon>
        <taxon>Fungi</taxon>
        <taxon>Dikarya</taxon>
        <taxon>Basidiomycota</taxon>
        <taxon>Agaricomycotina</taxon>
        <taxon>Agaricomycetes</taxon>
        <taxon>Agaricomycetidae</taxon>
        <taxon>Agaricales</taxon>
        <taxon>Marasmiineae</taxon>
        <taxon>Mycenaceae</taxon>
        <taxon>Mycena</taxon>
    </lineage>
</organism>
<evidence type="ECO:0000259" key="3">
    <source>
        <dbReference type="Pfam" id="PF20703"/>
    </source>
</evidence>
<evidence type="ECO:0000313" key="4">
    <source>
        <dbReference type="EMBL" id="KAF7339012.1"/>
    </source>
</evidence>
<dbReference type="InterPro" id="IPR059179">
    <property type="entry name" value="MLKL-like_MCAfunc"/>
</dbReference>
<dbReference type="Gene3D" id="3.40.50.300">
    <property type="entry name" value="P-loop containing nucleotide triphosphate hydrolases"/>
    <property type="match status" value="1"/>
</dbReference>
<feature type="region of interest" description="Disordered" evidence="2">
    <location>
        <begin position="1103"/>
        <end position="1126"/>
    </location>
</feature>
<gene>
    <name evidence="4" type="ORF">MVEN_01977400</name>
</gene>
<keyword evidence="1" id="KW-0175">Coiled coil</keyword>
<evidence type="ECO:0000256" key="2">
    <source>
        <dbReference type="SAM" id="MobiDB-lite"/>
    </source>
</evidence>
<dbReference type="GO" id="GO:0007166">
    <property type="term" value="P:cell surface receptor signaling pathway"/>
    <property type="evidence" value="ECO:0007669"/>
    <property type="project" value="InterPro"/>
</dbReference>
<dbReference type="InterPro" id="IPR027417">
    <property type="entry name" value="P-loop_NTPase"/>
</dbReference>
<dbReference type="EMBL" id="JACAZI010000020">
    <property type="protein sequence ID" value="KAF7339012.1"/>
    <property type="molecule type" value="Genomic_DNA"/>
</dbReference>
<dbReference type="InterPro" id="IPR011990">
    <property type="entry name" value="TPR-like_helical_dom_sf"/>
</dbReference>
<dbReference type="Proteomes" id="UP000620124">
    <property type="component" value="Unassembled WGS sequence"/>
</dbReference>
<dbReference type="Gene3D" id="1.20.930.20">
    <property type="entry name" value="Adaptor protein Cbl, N-terminal domain"/>
    <property type="match status" value="1"/>
</dbReference>
<accession>A0A8H7CK71</accession>
<keyword evidence="5" id="KW-1185">Reference proteome</keyword>
<reference evidence="4" key="1">
    <citation type="submission" date="2020-05" db="EMBL/GenBank/DDBJ databases">
        <title>Mycena genomes resolve the evolution of fungal bioluminescence.</title>
        <authorList>
            <person name="Tsai I.J."/>
        </authorList>
    </citation>
    <scope>NUCLEOTIDE SEQUENCE</scope>
    <source>
        <strain evidence="4">CCC161011</strain>
    </source>
</reference>
<evidence type="ECO:0000313" key="5">
    <source>
        <dbReference type="Proteomes" id="UP000620124"/>
    </source>
</evidence>
<dbReference type="InterPro" id="IPR036537">
    <property type="entry name" value="Adaptor_Cbl_N_dom_sf"/>
</dbReference>
<dbReference type="PANTHER" id="PTHR47691:SF3">
    <property type="entry name" value="HTH-TYPE TRANSCRIPTIONAL REGULATOR RV0890C-RELATED"/>
    <property type="match status" value="1"/>
</dbReference>
<dbReference type="AlphaFoldDB" id="A0A8H7CK71"/>
<feature type="domain" description="Novel STAND NTPase 1" evidence="3">
    <location>
        <begin position="239"/>
        <end position="379"/>
    </location>
</feature>
<sequence>MRRAKLDSRILRFSRSSLITSLTGAQSTLSPPLMPTQARLKKVTAGVSAAADTLEIVSATVKTPFLDAICITTRALLNAVETVKQNKDGCSELLEQTHQLLHAIIALHIKSDRGELSPLALNNIANFTKTLHKIHHFVEAQQQRSRIRNFFRQGEMNALLKDCSAELQQALDFFHVGAMDSVLMDATTLQEYSENRHREVLELIDNLADANGSDGASSINRLFSSAESSLISISVLPSEPKIFHGRELELSQILEYFSNEPIRVAILGAGGMGKTSLARAVIHNPGIAAAYGQRRFFITCDTASSKVELAGLLAAQVGIKGGRDLSRPVLRHFAVAPPSLLVLDNLETLWDQRESRGEIEEFLSLLTDIQHLALIITMRGAERPAKVGWTRPFLPPLQPLSQDAARKTFVDIADDDHDSKDIDKVLLLTDNLPLAISLVAHLVDLEGCSNVLHRWEQERTSIISEGHDRRSNLDLSISLSLSSPRVTSSPNSRELLSLLGMLPDGLSDVELRQSNIPINDILSCKATLLGTSLAYNDEQGRIKSLVPIREYMLVFHPPKDYLLRPLLKYFHQLLDVYQANRGTLSHPELTTRMESNISNMQNVLRNALHRGNPDLAATIYSTCHLDMFSVASGRGRIPCMQLIPDALPRPSNHRLEVYVIIRLLHLWRYHPILDPEELVNQAQQHFKYIDDFDLECRFYLALGQYYQYHDDNRLKAEECYQKALLSSISNGDIRRQTDSLDALANIEWQNGDYLAGQKHAYESRRLSRISADLFREARALRTEAMCWNNLGNFKHTISLCKWARELLALCGLSGGEVDCAIMNTQAEIHKQKSEYMEARDINNQILQKISFEQEPFDHALAVFNLSELEVQIGGPKAVVQRNIDTVKAMFSTIGYLRGFACCDMLLGDLKLREGELASAEQLFEKCVKSSQGKDGEIMSYCLERLGNPRCWTVAKSSYTWTVIFLAHVLQSQEKLGLFKALQFWGDVFLNQGETKSAASLYTVALEGFTQLDIHRSRGECLVGLGEISQCQGDLSDALEHWKMARGLFERSSQTKQVADIDERLERTQREVQQRHQRNLTLLSDLRAPAGELDGVQVVESEDIEQNGEPQNQSLDGQRVVVSVQSE</sequence>
<dbReference type="InterPro" id="IPR049052">
    <property type="entry name" value="nSTAND1"/>
</dbReference>
<proteinExistence type="predicted"/>